<dbReference type="PRINTS" id="PR00315">
    <property type="entry name" value="ELONGATNFCT"/>
</dbReference>
<dbReference type="GO" id="GO:0003746">
    <property type="term" value="F:translation elongation factor activity"/>
    <property type="evidence" value="ECO:0007669"/>
    <property type="project" value="UniProtKB-UniRule"/>
</dbReference>
<feature type="binding site" evidence="9">
    <location>
        <position position="20"/>
    </location>
    <ligand>
        <name>Mg(2+)</name>
        <dbReference type="ChEBI" id="CHEBI:18420"/>
    </ligand>
</feature>
<dbReference type="EMBL" id="CP002098">
    <property type="protein sequence ID" value="ADM28044.1"/>
    <property type="molecule type" value="Genomic_DNA"/>
</dbReference>
<keyword evidence="8 9" id="KW-0342">GTP-binding</keyword>
<dbReference type="GO" id="GO:0005525">
    <property type="term" value="F:GTP binding"/>
    <property type="evidence" value="ECO:0007669"/>
    <property type="project" value="UniProtKB-UniRule"/>
</dbReference>
<dbReference type="InterPro" id="IPR027417">
    <property type="entry name" value="P-loop_NTPase"/>
</dbReference>
<dbReference type="CDD" id="cd03693">
    <property type="entry name" value="EF1_alpha_II"/>
    <property type="match status" value="1"/>
</dbReference>
<dbReference type="FunFam" id="2.40.30.10:FF:000005">
    <property type="entry name" value="Elongation factor 1-alpha"/>
    <property type="match status" value="1"/>
</dbReference>
<comment type="caution">
    <text evidence="9">Lacks conserved residue(s) required for the propagation of feature annotation.</text>
</comment>
<evidence type="ECO:0000313" key="11">
    <source>
        <dbReference type="EMBL" id="ADM28044.1"/>
    </source>
</evidence>
<dbReference type="CDD" id="cd03705">
    <property type="entry name" value="EF1_alpha_III"/>
    <property type="match status" value="1"/>
</dbReference>
<dbReference type="Gene3D" id="2.40.30.10">
    <property type="entry name" value="Translation factors"/>
    <property type="match status" value="2"/>
</dbReference>
<dbReference type="NCBIfam" id="NF008969">
    <property type="entry name" value="PRK12317.1"/>
    <property type="match status" value="1"/>
</dbReference>
<dbReference type="EC" id="3.6.5.3" evidence="9"/>
<dbReference type="InterPro" id="IPR054696">
    <property type="entry name" value="GTP-eEF1A_C"/>
</dbReference>
<keyword evidence="11" id="KW-0548">Nucleotidyltransferase</keyword>
<protein>
    <recommendedName>
        <fullName evidence="9">Elongation factor 1-alpha</fullName>
        <shortName evidence="9">EF-1-alpha</shortName>
        <ecNumber evidence="9">3.6.5.3</ecNumber>
    </recommendedName>
    <alternativeName>
        <fullName evidence="9">Elongation factor Tu</fullName>
        <shortName evidence="9">EF-Tu</shortName>
    </alternativeName>
</protein>
<accession>E0SPB7</accession>
<dbReference type="PANTHER" id="PTHR23115">
    <property type="entry name" value="TRANSLATION FACTOR"/>
    <property type="match status" value="1"/>
</dbReference>
<feature type="domain" description="Tr-type G" evidence="10">
    <location>
        <begin position="4"/>
        <end position="242"/>
    </location>
</feature>
<dbReference type="SUPFAM" id="SSF52540">
    <property type="entry name" value="P-loop containing nucleoside triphosphate hydrolases"/>
    <property type="match status" value="1"/>
</dbReference>
<evidence type="ECO:0000256" key="3">
    <source>
        <dbReference type="ARBA" id="ARBA00022723"/>
    </source>
</evidence>
<comment type="function">
    <text evidence="9">GTP hydrolase that promotes the GTP-dependent binding of aminoacyl-tRNA to the A-site of ribosomes during protein biosynthesis.</text>
</comment>
<comment type="catalytic activity">
    <reaction evidence="9">
        <text>GTP + H2O = GDP + phosphate + H(+)</text>
        <dbReference type="Rhea" id="RHEA:19669"/>
        <dbReference type="ChEBI" id="CHEBI:15377"/>
        <dbReference type="ChEBI" id="CHEBI:15378"/>
        <dbReference type="ChEBI" id="CHEBI:37565"/>
        <dbReference type="ChEBI" id="CHEBI:43474"/>
        <dbReference type="ChEBI" id="CHEBI:58189"/>
        <dbReference type="EC" id="3.6.5.3"/>
    </reaction>
</comment>
<evidence type="ECO:0000256" key="5">
    <source>
        <dbReference type="ARBA" id="ARBA00022768"/>
    </source>
</evidence>
<dbReference type="InterPro" id="IPR000795">
    <property type="entry name" value="T_Tr_GTP-bd_dom"/>
</dbReference>
<dbReference type="GO" id="GO:0000287">
    <property type="term" value="F:magnesium ion binding"/>
    <property type="evidence" value="ECO:0007669"/>
    <property type="project" value="UniProtKB-UniRule"/>
</dbReference>
<gene>
    <name evidence="9" type="primary">tuf</name>
    <name evidence="11" type="ordered locus">Igag_1238</name>
</gene>
<dbReference type="Pfam" id="PF22594">
    <property type="entry name" value="GTP-eEF1A_C"/>
    <property type="match status" value="1"/>
</dbReference>
<keyword evidence="2 9" id="KW-0963">Cytoplasm</keyword>
<dbReference type="InterPro" id="IPR009000">
    <property type="entry name" value="Transl_B-barrel_sf"/>
</dbReference>
<keyword evidence="6 9" id="KW-0460">Magnesium</keyword>
<comment type="similarity">
    <text evidence="9">Belongs to the TRAFAC class translation factor GTPase superfamily. Classic translation factor GTPase family. EF-Tu/EF-1A subfamily.</text>
</comment>
<dbReference type="GO" id="GO:0003924">
    <property type="term" value="F:GTPase activity"/>
    <property type="evidence" value="ECO:0007669"/>
    <property type="project" value="UniProtKB-UniRule"/>
</dbReference>
<sequence>MSSKPHLNIVIIGHVDHGKSTLVGRLLVEVGAVDEKTWKETLEAAIKAGKESEKYAWLLDRLKEERERGLTISLAYRKFETNNYYYTIIDAPGHRDFVKNMITGASQADVALLVVSAKKGDFEAGMSPEGQTREHILLAKTMGIDQLIIAITKMDITEPPYSEKRFMEILETLVKFLKATGYRMDSVTVVPVSGWVGDNVVKPSDNMPWWNSQKMEELKKKYGVNGARTLLEALDNVKEPPKPIDKPLRIPISEVFVISGVGTVPVGRVETGVLKVGDTVVFLPPNVGGEVRSIEMHHQRIEKALPGDNIGFNVRGVSKEQIKRGDVAGHPTNPPTVVEEFVARVMIVWHPSAIAPGYTPVIHAHTASIPCKIVEIVGKVDPRTGQITEKNPPFIKQGDIAIVRFKPLKPMVLEKFSDFPPLGRFAMRDMGKTVGIGVVMDVKPAKIATK</sequence>
<keyword evidence="12" id="KW-1185">Reference proteome</keyword>
<evidence type="ECO:0000313" key="12">
    <source>
        <dbReference type="Proteomes" id="UP000001304"/>
    </source>
</evidence>
<dbReference type="HAMAP" id="MF_00118_A">
    <property type="entry name" value="EF_Tu_A"/>
    <property type="match status" value="1"/>
</dbReference>
<dbReference type="FunFam" id="2.40.30.10:FF:000003">
    <property type="entry name" value="Elongation factor 1-alpha"/>
    <property type="match status" value="1"/>
</dbReference>
<dbReference type="GO" id="GO:0016779">
    <property type="term" value="F:nucleotidyltransferase activity"/>
    <property type="evidence" value="ECO:0007669"/>
    <property type="project" value="UniProtKB-KW"/>
</dbReference>
<keyword evidence="3 9" id="KW-0479">Metal-binding</keyword>
<keyword evidence="7 9" id="KW-0648">Protein biosynthesis</keyword>
<evidence type="ECO:0000256" key="1">
    <source>
        <dbReference type="ARBA" id="ARBA00004496"/>
    </source>
</evidence>
<evidence type="ECO:0000256" key="9">
    <source>
        <dbReference type="HAMAP-Rule" id="MF_00118"/>
    </source>
</evidence>
<name>E0SPB7_IGNAA</name>
<keyword evidence="9" id="KW-0378">Hydrolase</keyword>
<dbReference type="CDD" id="cd01883">
    <property type="entry name" value="EF1_alpha"/>
    <property type="match status" value="1"/>
</dbReference>
<dbReference type="InterPro" id="IPR004539">
    <property type="entry name" value="Transl_elong_EF1A_euk/arc"/>
</dbReference>
<reference evidence="11 12" key="1">
    <citation type="journal article" date="2010" name="Stand. Genomic Sci.">
        <title>Complete genome sequence of Ignisphaera aggregans type strain (AQ1.S1).</title>
        <authorList>
            <person name="Goker M."/>
            <person name="Held B."/>
            <person name="Lapidus A."/>
            <person name="Nolan M."/>
            <person name="Spring S."/>
            <person name="Yasawong M."/>
            <person name="Lucas S."/>
            <person name="Glavina Del Rio T."/>
            <person name="Tice H."/>
            <person name="Cheng J.F."/>
            <person name="Goodwin L."/>
            <person name="Tapia R."/>
            <person name="Pitluck S."/>
            <person name="Liolios K."/>
            <person name="Ivanova N."/>
            <person name="Mavromatis K."/>
            <person name="Mikhailova N."/>
            <person name="Pati A."/>
            <person name="Chen A."/>
            <person name="Palaniappan K."/>
            <person name="Brambilla E."/>
            <person name="Land M."/>
            <person name="Hauser L."/>
            <person name="Chang Y.J."/>
            <person name="Jeffries C.D."/>
            <person name="Brettin T."/>
            <person name="Detter J.C."/>
            <person name="Han C."/>
            <person name="Rohde M."/>
            <person name="Sikorski J."/>
            <person name="Woyke T."/>
            <person name="Bristow J."/>
            <person name="Eisen J.A."/>
            <person name="Markowitz V."/>
            <person name="Hugenholtz P."/>
            <person name="Kyrpides N.C."/>
            <person name="Klenk H.P."/>
        </authorList>
    </citation>
    <scope>NUCLEOTIDE SEQUENCE [LARGE SCALE GENOMIC DNA]</scope>
    <source>
        <strain evidence="12">DSM 17230 / JCM 13409 / AQ1.S1</strain>
    </source>
</reference>
<evidence type="ECO:0000259" key="10">
    <source>
        <dbReference type="PROSITE" id="PS51722"/>
    </source>
</evidence>
<dbReference type="HOGENOM" id="CLU_007265_3_5_2"/>
<dbReference type="NCBIfam" id="TIGR00483">
    <property type="entry name" value="EF-1_alpha"/>
    <property type="match status" value="1"/>
</dbReference>
<dbReference type="Pfam" id="PF03144">
    <property type="entry name" value="GTP_EFTU_D2"/>
    <property type="match status" value="1"/>
</dbReference>
<organism evidence="11 12">
    <name type="scientific">Ignisphaera aggregans (strain DSM 17230 / JCM 13409 / AQ1.S1)</name>
    <dbReference type="NCBI Taxonomy" id="583356"/>
    <lineage>
        <taxon>Archaea</taxon>
        <taxon>Thermoproteota</taxon>
        <taxon>Thermoprotei</taxon>
        <taxon>Desulfurococcales</taxon>
        <taxon>Desulfurococcaceae</taxon>
        <taxon>Ignisphaera</taxon>
    </lineage>
</organism>
<feature type="binding site" evidence="9">
    <location>
        <begin position="90"/>
        <end position="94"/>
    </location>
    <ligand>
        <name>GTP</name>
        <dbReference type="ChEBI" id="CHEBI:37565"/>
    </ligand>
</feature>
<dbReference type="InterPro" id="IPR009001">
    <property type="entry name" value="Transl_elong_EF1A/Init_IF2_C"/>
</dbReference>
<proteinExistence type="inferred from homology"/>
<dbReference type="STRING" id="583356.Igag_1238"/>
<keyword evidence="5 9" id="KW-0251">Elongation factor</keyword>
<comment type="subcellular location">
    <subcellularLocation>
        <location evidence="1 9">Cytoplasm</location>
    </subcellularLocation>
</comment>
<dbReference type="SUPFAM" id="SSF50447">
    <property type="entry name" value="Translation proteins"/>
    <property type="match status" value="1"/>
</dbReference>
<dbReference type="Proteomes" id="UP000001304">
    <property type="component" value="Chromosome"/>
</dbReference>
<feature type="binding site" evidence="9">
    <location>
        <begin position="13"/>
        <end position="20"/>
    </location>
    <ligand>
        <name>GTP</name>
        <dbReference type="ChEBI" id="CHEBI:37565"/>
    </ligand>
</feature>
<dbReference type="Pfam" id="PF00009">
    <property type="entry name" value="GTP_EFTU"/>
    <property type="match status" value="1"/>
</dbReference>
<evidence type="ECO:0000256" key="2">
    <source>
        <dbReference type="ARBA" id="ARBA00022490"/>
    </source>
</evidence>
<dbReference type="AlphaFoldDB" id="E0SPB7"/>
<evidence type="ECO:0000256" key="8">
    <source>
        <dbReference type="ARBA" id="ARBA00023134"/>
    </source>
</evidence>
<dbReference type="InterPro" id="IPR050100">
    <property type="entry name" value="TRAFAC_GTPase_members"/>
</dbReference>
<keyword evidence="11" id="KW-0808">Transferase</keyword>
<dbReference type="InterPro" id="IPR004161">
    <property type="entry name" value="EFTu-like_2"/>
</dbReference>
<evidence type="ECO:0000256" key="6">
    <source>
        <dbReference type="ARBA" id="ARBA00022842"/>
    </source>
</evidence>
<dbReference type="SUPFAM" id="SSF50465">
    <property type="entry name" value="EF-Tu/eEF-1alpha/eIF2-gamma C-terminal domain"/>
    <property type="match status" value="1"/>
</dbReference>
<dbReference type="Gene3D" id="3.40.50.300">
    <property type="entry name" value="P-loop containing nucleotide triphosphate hydrolases"/>
    <property type="match status" value="1"/>
</dbReference>
<evidence type="ECO:0000256" key="4">
    <source>
        <dbReference type="ARBA" id="ARBA00022741"/>
    </source>
</evidence>
<evidence type="ECO:0000256" key="7">
    <source>
        <dbReference type="ARBA" id="ARBA00022917"/>
    </source>
</evidence>
<dbReference type="PROSITE" id="PS51722">
    <property type="entry name" value="G_TR_2"/>
    <property type="match status" value="1"/>
</dbReference>
<dbReference type="GO" id="GO:0005737">
    <property type="term" value="C:cytoplasm"/>
    <property type="evidence" value="ECO:0007669"/>
    <property type="project" value="UniProtKB-SubCell"/>
</dbReference>
<dbReference type="KEGG" id="iag:Igag_1238"/>
<keyword evidence="4 9" id="KW-0547">Nucleotide-binding</keyword>